<reference evidence="3" key="1">
    <citation type="submission" date="2017-02" db="UniProtKB">
        <authorList>
            <consortium name="WormBaseParasite"/>
        </authorList>
    </citation>
    <scope>IDENTIFICATION</scope>
</reference>
<dbReference type="Proteomes" id="UP000271162">
    <property type="component" value="Unassembled WGS sequence"/>
</dbReference>
<dbReference type="EMBL" id="UYSL01025642">
    <property type="protein sequence ID" value="VDL84628.1"/>
    <property type="molecule type" value="Genomic_DNA"/>
</dbReference>
<evidence type="ECO:0000313" key="1">
    <source>
        <dbReference type="EMBL" id="VDL84628.1"/>
    </source>
</evidence>
<organism evidence="3">
    <name type="scientific">Nippostrongylus brasiliensis</name>
    <name type="common">Rat hookworm</name>
    <dbReference type="NCBI Taxonomy" id="27835"/>
    <lineage>
        <taxon>Eukaryota</taxon>
        <taxon>Metazoa</taxon>
        <taxon>Ecdysozoa</taxon>
        <taxon>Nematoda</taxon>
        <taxon>Chromadorea</taxon>
        <taxon>Rhabditida</taxon>
        <taxon>Rhabditina</taxon>
        <taxon>Rhabditomorpha</taxon>
        <taxon>Strongyloidea</taxon>
        <taxon>Heligmosomidae</taxon>
        <taxon>Nippostrongylus</taxon>
    </lineage>
</organism>
<keyword evidence="2" id="KW-1185">Reference proteome</keyword>
<reference evidence="1 2" key="2">
    <citation type="submission" date="2018-11" db="EMBL/GenBank/DDBJ databases">
        <authorList>
            <consortium name="Pathogen Informatics"/>
        </authorList>
    </citation>
    <scope>NUCLEOTIDE SEQUENCE [LARGE SCALE GENOMIC DNA]</scope>
</reference>
<dbReference type="AlphaFoldDB" id="A0A0N4YUG7"/>
<evidence type="ECO:0000313" key="2">
    <source>
        <dbReference type="Proteomes" id="UP000271162"/>
    </source>
</evidence>
<name>A0A0N4YUG7_NIPBR</name>
<gene>
    <name evidence="1" type="ORF">NBR_LOCUS20890</name>
</gene>
<proteinExistence type="predicted"/>
<protein>
    <submittedName>
        <fullName evidence="3">Secreted protein</fullName>
    </submittedName>
</protein>
<sequence>MLRKVFLILLLISVIRGILLFPYTRFRRLKYLGYPDDDRVGCEIRIFNVSLEALLQHLNAMDDVIFEGVIFTQELYYCF</sequence>
<accession>A0A0N4YUG7</accession>
<dbReference type="WBParaSite" id="NBR_0002088901-mRNA-1">
    <property type="protein sequence ID" value="NBR_0002088901-mRNA-1"/>
    <property type="gene ID" value="NBR_0002088901"/>
</dbReference>
<evidence type="ECO:0000313" key="3">
    <source>
        <dbReference type="WBParaSite" id="NBR_0002088901-mRNA-1"/>
    </source>
</evidence>